<sequence length="171" mass="18876">MSAQLIKKISNLSELSLDRLIALLQYGILKDEMDMIKSGILKYETKTSGGCALVSPIVDNVGGASSSNSGNNSQGNHSYLTQLMSSHWLPVKKDSHGIGYHFMEGSYNGNFKQMYEEKKCAEEVGIDAETAKNSVLYTTKLTNDEINSLLTKQEVVLQEIDSDKEVNAYKN</sequence>
<reference evidence="2" key="1">
    <citation type="journal article" date="2022" name="Mol. Ecol. Resour.">
        <title>The genomes of chicory, endive, great burdock and yacon provide insights into Asteraceae palaeo-polyploidization history and plant inulin production.</title>
        <authorList>
            <person name="Fan W."/>
            <person name="Wang S."/>
            <person name="Wang H."/>
            <person name="Wang A."/>
            <person name="Jiang F."/>
            <person name="Liu H."/>
            <person name="Zhao H."/>
            <person name="Xu D."/>
            <person name="Zhang Y."/>
        </authorList>
    </citation>
    <scope>NUCLEOTIDE SEQUENCE [LARGE SCALE GENOMIC DNA]</scope>
    <source>
        <strain evidence="2">cv. Yunnan</strain>
    </source>
</reference>
<dbReference type="EMBL" id="CM042018">
    <property type="protein sequence ID" value="KAI3827957.1"/>
    <property type="molecule type" value="Genomic_DNA"/>
</dbReference>
<proteinExistence type="predicted"/>
<name>A0ACB9K6P8_9ASTR</name>
<gene>
    <name evidence="1" type="ORF">L1987_02046</name>
</gene>
<reference evidence="1 2" key="2">
    <citation type="journal article" date="2022" name="Mol. Ecol. Resour.">
        <title>The genomes of chicory, endive, great burdock and yacon provide insights into Asteraceae paleo-polyploidization history and plant inulin production.</title>
        <authorList>
            <person name="Fan W."/>
            <person name="Wang S."/>
            <person name="Wang H."/>
            <person name="Wang A."/>
            <person name="Jiang F."/>
            <person name="Liu H."/>
            <person name="Zhao H."/>
            <person name="Xu D."/>
            <person name="Zhang Y."/>
        </authorList>
    </citation>
    <scope>NUCLEOTIDE SEQUENCE [LARGE SCALE GENOMIC DNA]</scope>
    <source>
        <strain evidence="2">cv. Yunnan</strain>
        <tissue evidence="1">Leaves</tissue>
    </source>
</reference>
<evidence type="ECO:0000313" key="2">
    <source>
        <dbReference type="Proteomes" id="UP001056120"/>
    </source>
</evidence>
<protein>
    <submittedName>
        <fullName evidence="1">Uncharacterized protein</fullName>
    </submittedName>
</protein>
<accession>A0ACB9K6P8</accession>
<evidence type="ECO:0000313" key="1">
    <source>
        <dbReference type="EMBL" id="KAI3827957.1"/>
    </source>
</evidence>
<organism evidence="1 2">
    <name type="scientific">Smallanthus sonchifolius</name>
    <dbReference type="NCBI Taxonomy" id="185202"/>
    <lineage>
        <taxon>Eukaryota</taxon>
        <taxon>Viridiplantae</taxon>
        <taxon>Streptophyta</taxon>
        <taxon>Embryophyta</taxon>
        <taxon>Tracheophyta</taxon>
        <taxon>Spermatophyta</taxon>
        <taxon>Magnoliopsida</taxon>
        <taxon>eudicotyledons</taxon>
        <taxon>Gunneridae</taxon>
        <taxon>Pentapetalae</taxon>
        <taxon>asterids</taxon>
        <taxon>campanulids</taxon>
        <taxon>Asterales</taxon>
        <taxon>Asteraceae</taxon>
        <taxon>Asteroideae</taxon>
        <taxon>Heliantheae alliance</taxon>
        <taxon>Millerieae</taxon>
        <taxon>Smallanthus</taxon>
    </lineage>
</organism>
<comment type="caution">
    <text evidence="1">The sequence shown here is derived from an EMBL/GenBank/DDBJ whole genome shotgun (WGS) entry which is preliminary data.</text>
</comment>
<keyword evidence="2" id="KW-1185">Reference proteome</keyword>
<dbReference type="Proteomes" id="UP001056120">
    <property type="component" value="Linkage Group LG01"/>
</dbReference>